<dbReference type="AlphaFoldDB" id="A0AA95NP94"/>
<dbReference type="EMBL" id="CP116346">
    <property type="protein sequence ID" value="WIT13631.1"/>
    <property type="molecule type" value="Genomic_DNA"/>
</dbReference>
<evidence type="ECO:0000313" key="2">
    <source>
        <dbReference type="Proteomes" id="UP001177769"/>
    </source>
</evidence>
<evidence type="ECO:0008006" key="3">
    <source>
        <dbReference type="Google" id="ProtNLM"/>
    </source>
</evidence>
<dbReference type="KEGG" id="pais:PFX98_08440"/>
<gene>
    <name evidence="1" type="ORF">PFX98_08440</name>
</gene>
<evidence type="ECO:0000313" key="1">
    <source>
        <dbReference type="EMBL" id="WIT13631.1"/>
    </source>
</evidence>
<keyword evidence="2" id="KW-1185">Reference proteome</keyword>
<protein>
    <recommendedName>
        <fullName evidence="3">Solute-binding protein family 3/N-terminal domain-containing protein</fullName>
    </recommendedName>
</protein>
<accession>A0AA95NP94</accession>
<name>A0AA95NP94_9BURK</name>
<sequence>MSIWAYLEGAGVQLLRMVLLSGLMLFGMAATAACPERIRVVFTDSSYEPLIAGRDSHFAEPPGLLVSWTRQALQRMGCLERAELLRQPQVRTRRLITEKPARVDLVVGVFEGSPFSPLVEFPPIDHRPERDLSVGELDIALYARRDSDPVWDGRTLRLAPGQTVGALRDTVFGAIAEAHGWPTTDALTTENALQMLLARRTSYLLTYAGFADARMRADGQLAAQLVKLAPPVDRRRLYAVASHDFLRAEPAFVKRFWVEMCLQGNALRDAPFKCLPPPAT</sequence>
<dbReference type="RefSeq" id="WP_285234750.1">
    <property type="nucleotide sequence ID" value="NZ_CP116346.1"/>
</dbReference>
<dbReference type="Proteomes" id="UP001177769">
    <property type="component" value="Chromosome"/>
</dbReference>
<organism evidence="1 2">
    <name type="scientific">Paucibacter sediminis</name>
    <dbReference type="NCBI Taxonomy" id="3019553"/>
    <lineage>
        <taxon>Bacteria</taxon>
        <taxon>Pseudomonadati</taxon>
        <taxon>Pseudomonadota</taxon>
        <taxon>Betaproteobacteria</taxon>
        <taxon>Burkholderiales</taxon>
        <taxon>Sphaerotilaceae</taxon>
        <taxon>Roseateles</taxon>
    </lineage>
</organism>
<reference evidence="1" key="1">
    <citation type="submission" date="2023-01" db="EMBL/GenBank/DDBJ databases">
        <title>Whole genome sequence of Paucibacter sp. S2-9 isolated from pond sediment.</title>
        <authorList>
            <person name="Jung J.Y."/>
        </authorList>
    </citation>
    <scope>NUCLEOTIDE SEQUENCE</scope>
    <source>
        <strain evidence="1">S2-9</strain>
    </source>
</reference>
<proteinExistence type="predicted"/>